<gene>
    <name evidence="1" type="ORF">CYNAS_LOCUS3151</name>
</gene>
<protein>
    <submittedName>
        <fullName evidence="1">Uncharacterized protein</fullName>
    </submittedName>
</protein>
<evidence type="ECO:0000313" key="1">
    <source>
        <dbReference type="EMBL" id="CAJ0591168.1"/>
    </source>
</evidence>
<reference evidence="1" key="1">
    <citation type="submission" date="2023-07" db="EMBL/GenBank/DDBJ databases">
        <authorList>
            <consortium name="CYATHOMIX"/>
        </authorList>
    </citation>
    <scope>NUCLEOTIDE SEQUENCE</scope>
    <source>
        <strain evidence="1">N/A</strain>
    </source>
</reference>
<dbReference type="EMBL" id="CATQJL010000001">
    <property type="protein sequence ID" value="CAJ0591168.1"/>
    <property type="molecule type" value="Genomic_DNA"/>
</dbReference>
<keyword evidence="2" id="KW-1185">Reference proteome</keyword>
<comment type="caution">
    <text evidence="1">The sequence shown here is derived from an EMBL/GenBank/DDBJ whole genome shotgun (WGS) entry which is preliminary data.</text>
</comment>
<organism evidence="1 2">
    <name type="scientific">Cylicocyclus nassatus</name>
    <name type="common">Nematode worm</name>
    <dbReference type="NCBI Taxonomy" id="53992"/>
    <lineage>
        <taxon>Eukaryota</taxon>
        <taxon>Metazoa</taxon>
        <taxon>Ecdysozoa</taxon>
        <taxon>Nematoda</taxon>
        <taxon>Chromadorea</taxon>
        <taxon>Rhabditida</taxon>
        <taxon>Rhabditina</taxon>
        <taxon>Rhabditomorpha</taxon>
        <taxon>Strongyloidea</taxon>
        <taxon>Strongylidae</taxon>
        <taxon>Cylicocyclus</taxon>
    </lineage>
</organism>
<name>A0AA36DP70_CYLNA</name>
<sequence length="128" mass="14265">MCGPSLHKGDRVEWKKSAIKKWWKFMARCAYYGAKPCLTSVQCKNCVDCGSGVCSCDGSEALGPNAKAINYDEWISVKHKMKSVKGYVVEIVPNTCCDVEHGFCCGVKWDNGWLTHNNQSELRLATPQ</sequence>
<proteinExistence type="predicted"/>
<accession>A0AA36DP70</accession>
<evidence type="ECO:0000313" key="2">
    <source>
        <dbReference type="Proteomes" id="UP001176961"/>
    </source>
</evidence>
<dbReference type="AlphaFoldDB" id="A0AA36DP70"/>
<dbReference type="Proteomes" id="UP001176961">
    <property type="component" value="Unassembled WGS sequence"/>
</dbReference>